<dbReference type="PANTHER" id="PTHR32071">
    <property type="entry name" value="TRANSCRIPTIONAL REGULATORY PROTEIN"/>
    <property type="match status" value="1"/>
</dbReference>
<keyword evidence="2" id="KW-0067">ATP-binding</keyword>
<evidence type="ECO:0000256" key="1">
    <source>
        <dbReference type="ARBA" id="ARBA00022741"/>
    </source>
</evidence>
<dbReference type="Gene3D" id="3.40.50.300">
    <property type="entry name" value="P-loop containing nucleotide triphosphate hydrolases"/>
    <property type="match status" value="1"/>
</dbReference>
<dbReference type="PANTHER" id="PTHR32071:SF38">
    <property type="entry name" value="PSP OPERON TRANSCRIPTIONAL ACTIVATOR"/>
    <property type="match status" value="1"/>
</dbReference>
<dbReference type="SUPFAM" id="SSF52540">
    <property type="entry name" value="P-loop containing nucleoside triphosphate hydrolases"/>
    <property type="match status" value="1"/>
</dbReference>
<name>A0A2X5BWH9_SALET</name>
<evidence type="ECO:0000259" key="5">
    <source>
        <dbReference type="PROSITE" id="PS50045"/>
    </source>
</evidence>
<dbReference type="SUPFAM" id="SSF46689">
    <property type="entry name" value="Homeodomain-like"/>
    <property type="match status" value="1"/>
</dbReference>
<keyword evidence="4" id="KW-0804">Transcription</keyword>
<proteinExistence type="predicted"/>
<evidence type="ECO:0000313" key="6">
    <source>
        <dbReference type="EMBL" id="SUH37233.1"/>
    </source>
</evidence>
<dbReference type="EMBL" id="UGXT01000002">
    <property type="protein sequence ID" value="SUH37233.1"/>
    <property type="molecule type" value="Genomic_DNA"/>
</dbReference>
<dbReference type="GO" id="GO:0006355">
    <property type="term" value="P:regulation of DNA-templated transcription"/>
    <property type="evidence" value="ECO:0007669"/>
    <property type="project" value="InterPro"/>
</dbReference>
<dbReference type="FunFam" id="1.10.8.60:FF:000050">
    <property type="entry name" value="Psp operon transcriptional activator"/>
    <property type="match status" value="1"/>
</dbReference>
<accession>A0A2X5BWH9</accession>
<sequence>MDELATAPMLVQEKLLRVIEYGELERVGGSQPLQVNVRLVCATNADLPAMVKEGTFRADLLDRLAFDVVQLPPLRERQSDIMLMAEHFAIQMCRELRLPLFPGFTDRAKETLLHYAWPGNVRELKNVVERSVYRHGSSEHPLDEIVIDPFQRHPAEPPTPALPSASATPDLPLNLREFQLQQEKALLQRSLQQAKFNQKRAADLLALTYHQFRALLKKHQL</sequence>
<dbReference type="Proteomes" id="UP000254712">
    <property type="component" value="Unassembled WGS sequence"/>
</dbReference>
<keyword evidence="1" id="KW-0547">Nucleotide-binding</keyword>
<evidence type="ECO:0000256" key="2">
    <source>
        <dbReference type="ARBA" id="ARBA00022840"/>
    </source>
</evidence>
<dbReference type="InterPro" id="IPR058031">
    <property type="entry name" value="AAA_lid_NorR"/>
</dbReference>
<protein>
    <submittedName>
        <fullName evidence="6">Transcriptional regulator</fullName>
    </submittedName>
</protein>
<dbReference type="PROSITE" id="PS00688">
    <property type="entry name" value="SIGMA54_INTERACT_3"/>
    <property type="match status" value="1"/>
</dbReference>
<feature type="domain" description="Sigma-54 factor interaction" evidence="5">
    <location>
        <begin position="1"/>
        <end position="133"/>
    </location>
</feature>
<dbReference type="Gene3D" id="1.10.8.60">
    <property type="match status" value="1"/>
</dbReference>
<keyword evidence="3" id="KW-0805">Transcription regulation</keyword>
<dbReference type="InterPro" id="IPR027417">
    <property type="entry name" value="P-loop_NTPase"/>
</dbReference>
<dbReference type="InterPro" id="IPR025944">
    <property type="entry name" value="Sigma_54_int_dom_CS"/>
</dbReference>
<dbReference type="GO" id="GO:0005524">
    <property type="term" value="F:ATP binding"/>
    <property type="evidence" value="ECO:0007669"/>
    <property type="project" value="UniProtKB-KW"/>
</dbReference>
<dbReference type="Gene3D" id="1.10.10.60">
    <property type="entry name" value="Homeodomain-like"/>
    <property type="match status" value="1"/>
</dbReference>
<evidence type="ECO:0000313" key="7">
    <source>
        <dbReference type="Proteomes" id="UP000254712"/>
    </source>
</evidence>
<organism evidence="6 7">
    <name type="scientific">Salmonella enterica I</name>
    <dbReference type="NCBI Taxonomy" id="59201"/>
    <lineage>
        <taxon>Bacteria</taxon>
        <taxon>Pseudomonadati</taxon>
        <taxon>Pseudomonadota</taxon>
        <taxon>Gammaproteobacteria</taxon>
        <taxon>Enterobacterales</taxon>
        <taxon>Enterobacteriaceae</taxon>
        <taxon>Salmonella</taxon>
    </lineage>
</organism>
<dbReference type="Pfam" id="PF25601">
    <property type="entry name" value="AAA_lid_14"/>
    <property type="match status" value="1"/>
</dbReference>
<evidence type="ECO:0000256" key="3">
    <source>
        <dbReference type="ARBA" id="ARBA00023015"/>
    </source>
</evidence>
<dbReference type="PROSITE" id="PS50045">
    <property type="entry name" value="SIGMA54_INTERACT_4"/>
    <property type="match status" value="1"/>
</dbReference>
<reference evidence="6 7" key="1">
    <citation type="submission" date="2018-06" db="EMBL/GenBank/DDBJ databases">
        <authorList>
            <consortium name="Pathogen Informatics"/>
            <person name="Doyle S."/>
        </authorList>
    </citation>
    <scope>NUCLEOTIDE SEQUENCE [LARGE SCALE GENOMIC DNA]</scope>
    <source>
        <strain evidence="6 7">NCTC8261</strain>
    </source>
</reference>
<dbReference type="InterPro" id="IPR009057">
    <property type="entry name" value="Homeodomain-like_sf"/>
</dbReference>
<evidence type="ECO:0000256" key="4">
    <source>
        <dbReference type="ARBA" id="ARBA00023163"/>
    </source>
</evidence>
<dbReference type="InterPro" id="IPR002078">
    <property type="entry name" value="Sigma_54_int"/>
</dbReference>
<dbReference type="Pfam" id="PF00158">
    <property type="entry name" value="Sigma54_activat"/>
    <property type="match status" value="1"/>
</dbReference>
<dbReference type="AlphaFoldDB" id="A0A2X5BWH9"/>
<gene>
    <name evidence="6" type="primary">pspF_1</name>
    <name evidence="6" type="ORF">NCTC8261_03524</name>
</gene>